<feature type="compositionally biased region" description="Basic residues" evidence="1">
    <location>
        <begin position="58"/>
        <end position="77"/>
    </location>
</feature>
<sequence>MHLREAEAATADSLPGVGGRADVDPEQRHGHGYEPGTTTTRRPRSVPGRRGDGACGARQRRRRPCRPRTPRPRRRAPRSCPSPLRPPSTPPPWPPPGSRPPHRAPSAPPNTSPRSLPPSPAVEVEPEWRISIRRNPPCRPAYRASCARRPPRSRQAPSVAELPSVRRAPSCPDLSSPSPRRPSSHAAGVPARGTASATAARQPKA</sequence>
<reference evidence="2" key="1">
    <citation type="submission" date="2014-09" db="EMBL/GenBank/DDBJ databases">
        <authorList>
            <person name="Magalhaes I.L.F."/>
            <person name="Oliveira U."/>
            <person name="Santos F.R."/>
            <person name="Vidigal T.H.D.A."/>
            <person name="Brescovit A.D."/>
            <person name="Santos A.J."/>
        </authorList>
    </citation>
    <scope>NUCLEOTIDE SEQUENCE</scope>
    <source>
        <tissue evidence="2">Shoot tissue taken approximately 20 cm above the soil surface</tissue>
    </source>
</reference>
<organism evidence="2">
    <name type="scientific">Arundo donax</name>
    <name type="common">Giant reed</name>
    <name type="synonym">Donax arundinaceus</name>
    <dbReference type="NCBI Taxonomy" id="35708"/>
    <lineage>
        <taxon>Eukaryota</taxon>
        <taxon>Viridiplantae</taxon>
        <taxon>Streptophyta</taxon>
        <taxon>Embryophyta</taxon>
        <taxon>Tracheophyta</taxon>
        <taxon>Spermatophyta</taxon>
        <taxon>Magnoliopsida</taxon>
        <taxon>Liliopsida</taxon>
        <taxon>Poales</taxon>
        <taxon>Poaceae</taxon>
        <taxon>PACMAD clade</taxon>
        <taxon>Arundinoideae</taxon>
        <taxon>Arundineae</taxon>
        <taxon>Arundo</taxon>
    </lineage>
</organism>
<feature type="compositionally biased region" description="Low complexity" evidence="1">
    <location>
        <begin position="169"/>
        <end position="178"/>
    </location>
</feature>
<accession>A0A0A8Z904</accession>
<proteinExistence type="predicted"/>
<feature type="compositionally biased region" description="Basic and acidic residues" evidence="1">
    <location>
        <begin position="21"/>
        <end position="32"/>
    </location>
</feature>
<protein>
    <submittedName>
        <fullName evidence="2">Uncharacterized protein</fullName>
    </submittedName>
</protein>
<feature type="compositionally biased region" description="Pro residues" evidence="1">
    <location>
        <begin position="106"/>
        <end position="120"/>
    </location>
</feature>
<dbReference type="AlphaFoldDB" id="A0A0A8Z904"/>
<feature type="compositionally biased region" description="Pro residues" evidence="1">
    <location>
        <begin position="83"/>
        <end position="99"/>
    </location>
</feature>
<reference evidence="2" key="2">
    <citation type="journal article" date="2015" name="Data Brief">
        <title>Shoot transcriptome of the giant reed, Arundo donax.</title>
        <authorList>
            <person name="Barrero R.A."/>
            <person name="Guerrero F.D."/>
            <person name="Moolhuijzen P."/>
            <person name="Goolsby J.A."/>
            <person name="Tidwell J."/>
            <person name="Bellgard S.E."/>
            <person name="Bellgard M.I."/>
        </authorList>
    </citation>
    <scope>NUCLEOTIDE SEQUENCE</scope>
    <source>
        <tissue evidence="2">Shoot tissue taken approximately 20 cm above the soil surface</tissue>
    </source>
</reference>
<name>A0A0A8Z904_ARUDO</name>
<evidence type="ECO:0000313" key="2">
    <source>
        <dbReference type="EMBL" id="JAD31357.1"/>
    </source>
</evidence>
<evidence type="ECO:0000256" key="1">
    <source>
        <dbReference type="SAM" id="MobiDB-lite"/>
    </source>
</evidence>
<feature type="region of interest" description="Disordered" evidence="1">
    <location>
        <begin position="1"/>
        <end position="205"/>
    </location>
</feature>
<feature type="compositionally biased region" description="Low complexity" evidence="1">
    <location>
        <begin position="140"/>
        <end position="158"/>
    </location>
</feature>
<dbReference type="EMBL" id="GBRH01266538">
    <property type="protein sequence ID" value="JAD31357.1"/>
    <property type="molecule type" value="Transcribed_RNA"/>
</dbReference>